<accession>A0ABP4RP05</accession>
<gene>
    <name evidence="1" type="ORF">GCM10009744_58460</name>
</gene>
<name>A0ABP4RP05_9ACTN</name>
<sequence length="99" mass="10083">MPRLVTAVVRCLLGVGLVGCGVDDCADDRDGFGEGVLSGIGDVAGPVADGVLAVFSAALEQPTRAATSATAITNRRTMLEKVARATNPTKRERAPSALS</sequence>
<dbReference type="Proteomes" id="UP001501319">
    <property type="component" value="Unassembled WGS sequence"/>
</dbReference>
<reference evidence="2" key="1">
    <citation type="journal article" date="2019" name="Int. J. Syst. Evol. Microbiol.">
        <title>The Global Catalogue of Microorganisms (GCM) 10K type strain sequencing project: providing services to taxonomists for standard genome sequencing and annotation.</title>
        <authorList>
            <consortium name="The Broad Institute Genomics Platform"/>
            <consortium name="The Broad Institute Genome Sequencing Center for Infectious Disease"/>
            <person name="Wu L."/>
            <person name="Ma J."/>
        </authorList>
    </citation>
    <scope>NUCLEOTIDE SEQUENCE [LARGE SCALE GENOMIC DNA]</scope>
    <source>
        <strain evidence="2">JCM 14306</strain>
    </source>
</reference>
<protein>
    <recommendedName>
        <fullName evidence="3">Lipoprotein</fullName>
    </recommendedName>
</protein>
<proteinExistence type="predicted"/>
<evidence type="ECO:0008006" key="3">
    <source>
        <dbReference type="Google" id="ProtNLM"/>
    </source>
</evidence>
<dbReference type="EMBL" id="BAAANE010000011">
    <property type="protein sequence ID" value="GAA1657685.1"/>
    <property type="molecule type" value="Genomic_DNA"/>
</dbReference>
<comment type="caution">
    <text evidence="1">The sequence shown here is derived from an EMBL/GenBank/DDBJ whole genome shotgun (WGS) entry which is preliminary data.</text>
</comment>
<organism evidence="1 2">
    <name type="scientific">Kribbella alba</name>
    <dbReference type="NCBI Taxonomy" id="190197"/>
    <lineage>
        <taxon>Bacteria</taxon>
        <taxon>Bacillati</taxon>
        <taxon>Actinomycetota</taxon>
        <taxon>Actinomycetes</taxon>
        <taxon>Propionibacteriales</taxon>
        <taxon>Kribbellaceae</taxon>
        <taxon>Kribbella</taxon>
    </lineage>
</organism>
<evidence type="ECO:0000313" key="1">
    <source>
        <dbReference type="EMBL" id="GAA1657685.1"/>
    </source>
</evidence>
<evidence type="ECO:0000313" key="2">
    <source>
        <dbReference type="Proteomes" id="UP001501319"/>
    </source>
</evidence>
<keyword evidence="2" id="KW-1185">Reference proteome</keyword>